<protein>
    <recommendedName>
        <fullName evidence="6 7">Large ribosomal subunit protein uL10</fullName>
    </recommendedName>
</protein>
<evidence type="ECO:0000256" key="3">
    <source>
        <dbReference type="ARBA" id="ARBA00022980"/>
    </source>
</evidence>
<keyword evidence="7" id="KW-0699">rRNA-binding</keyword>
<dbReference type="GO" id="GO:0015934">
    <property type="term" value="C:large ribosomal subunit"/>
    <property type="evidence" value="ECO:0007669"/>
    <property type="project" value="InterPro"/>
</dbReference>
<dbReference type="InterPro" id="IPR043141">
    <property type="entry name" value="Ribosomal_uL10-like_sf"/>
</dbReference>
<accession>A0A6I4W2B3</accession>
<keyword evidence="3 7" id="KW-0689">Ribosomal protein</keyword>
<dbReference type="HAMAP" id="MF_00362">
    <property type="entry name" value="Ribosomal_uL10"/>
    <property type="match status" value="1"/>
</dbReference>
<dbReference type="InterPro" id="IPR047865">
    <property type="entry name" value="Ribosomal_uL10_bac_type"/>
</dbReference>
<dbReference type="PROSITE" id="PS01109">
    <property type="entry name" value="RIBOSOMAL_L10"/>
    <property type="match status" value="1"/>
</dbReference>
<dbReference type="InterPro" id="IPR001790">
    <property type="entry name" value="Ribosomal_uL10"/>
</dbReference>
<dbReference type="GO" id="GO:0003735">
    <property type="term" value="F:structural constituent of ribosome"/>
    <property type="evidence" value="ECO:0007669"/>
    <property type="project" value="InterPro"/>
</dbReference>
<dbReference type="InterPro" id="IPR022973">
    <property type="entry name" value="Ribosomal_uL10_bac"/>
</dbReference>
<dbReference type="RefSeq" id="WP_161100888.1">
    <property type="nucleotide sequence ID" value="NZ_JBHLYI010000009.1"/>
</dbReference>
<sequence length="193" mass="19874">MAKAEKATAIAELKSEFEGSNGAVLTEYRGLTVAQLKELRTNLGANAKFAVVKNTLTKRAAADAGVDEEFRALLEGPSAIAFVTGDVVEAAKGLRDFAKANPLLVIKGGYIDGKSMNAGEVGQLADLESREVLLAKLAGAMKGSMAKAAATFNALPTQTAQLVEALRVKREAAGETAEAVDAAPADAEAAPAE</sequence>
<dbReference type="SUPFAM" id="SSF160369">
    <property type="entry name" value="Ribosomal protein L10-like"/>
    <property type="match status" value="1"/>
</dbReference>
<dbReference type="OrthoDB" id="3186107at2"/>
<dbReference type="PANTHER" id="PTHR11560">
    <property type="entry name" value="39S RIBOSOMAL PROTEIN L10, MITOCHONDRIAL"/>
    <property type="match status" value="1"/>
</dbReference>
<evidence type="ECO:0000256" key="2">
    <source>
        <dbReference type="ARBA" id="ARBA00008889"/>
    </source>
</evidence>
<proteinExistence type="inferred from homology"/>
<evidence type="ECO:0000256" key="4">
    <source>
        <dbReference type="ARBA" id="ARBA00023274"/>
    </source>
</evidence>
<dbReference type="AlphaFoldDB" id="A0A6I4W2B3"/>
<comment type="function">
    <text evidence="1 7">Forms part of the ribosomal stalk, playing a central role in the interaction of the ribosome with GTP-bound translation factors.</text>
</comment>
<evidence type="ECO:0000256" key="1">
    <source>
        <dbReference type="ARBA" id="ARBA00002633"/>
    </source>
</evidence>
<keyword evidence="9" id="KW-1185">Reference proteome</keyword>
<dbReference type="NCBIfam" id="NF000955">
    <property type="entry name" value="PRK00099.1-1"/>
    <property type="match status" value="1"/>
</dbReference>
<comment type="caution">
    <text evidence="8">The sequence shown here is derived from an EMBL/GenBank/DDBJ whole genome shotgun (WGS) entry which is preliminary data.</text>
</comment>
<keyword evidence="4 7" id="KW-0687">Ribonucleoprotein</keyword>
<dbReference type="InterPro" id="IPR002363">
    <property type="entry name" value="Ribosomal_uL10_CS_bac"/>
</dbReference>
<keyword evidence="7" id="KW-0694">RNA-binding</keyword>
<name>A0A6I4W2B3_9ACTN</name>
<reference evidence="8 9" key="1">
    <citation type="submission" date="2019-12" db="EMBL/GenBank/DDBJ databases">
        <title>Nocardia macrotermitis sp. nov. and Nocardia aurantia sp. nov., isolated from the gut of the fungus growing-termite Macrotermes natalensis.</title>
        <authorList>
            <person name="Christine B."/>
            <person name="Rene B."/>
        </authorList>
    </citation>
    <scope>NUCLEOTIDE SEQUENCE [LARGE SCALE GENOMIC DNA]</scope>
    <source>
        <strain evidence="8 9">DSM 102126</strain>
    </source>
</reference>
<dbReference type="Gene3D" id="3.30.70.1730">
    <property type="match status" value="1"/>
</dbReference>
<gene>
    <name evidence="7 8" type="primary">rplJ</name>
    <name evidence="8" type="ORF">GQ466_01000</name>
</gene>
<evidence type="ECO:0000256" key="7">
    <source>
        <dbReference type="HAMAP-Rule" id="MF_00362"/>
    </source>
</evidence>
<dbReference type="Pfam" id="PF00466">
    <property type="entry name" value="Ribosomal_L10"/>
    <property type="match status" value="1"/>
</dbReference>
<dbReference type="Proteomes" id="UP000431901">
    <property type="component" value="Unassembled WGS sequence"/>
</dbReference>
<comment type="similarity">
    <text evidence="2 7">Belongs to the universal ribosomal protein uL10 family.</text>
</comment>
<comment type="subunit">
    <text evidence="5 7">Part of the ribosomal stalk of the 50S ribosomal subunit. The N-terminus interacts with L11 and the large rRNA to form the base of the stalk. The C-terminus forms an elongated spine to which L12 dimers bind in a sequential fashion forming a multimeric L10(L12)X complex.</text>
</comment>
<evidence type="ECO:0000256" key="5">
    <source>
        <dbReference type="ARBA" id="ARBA00026025"/>
    </source>
</evidence>
<evidence type="ECO:0000313" key="9">
    <source>
        <dbReference type="Proteomes" id="UP000431901"/>
    </source>
</evidence>
<dbReference type="GO" id="GO:0006412">
    <property type="term" value="P:translation"/>
    <property type="evidence" value="ECO:0007669"/>
    <property type="project" value="UniProtKB-UniRule"/>
</dbReference>
<dbReference type="GO" id="GO:0070180">
    <property type="term" value="F:large ribosomal subunit rRNA binding"/>
    <property type="evidence" value="ECO:0007669"/>
    <property type="project" value="UniProtKB-UniRule"/>
</dbReference>
<evidence type="ECO:0000313" key="8">
    <source>
        <dbReference type="EMBL" id="MXQ62605.1"/>
    </source>
</evidence>
<organism evidence="8 9">
    <name type="scientific">Actinomadura rayongensis</name>
    <dbReference type="NCBI Taxonomy" id="1429076"/>
    <lineage>
        <taxon>Bacteria</taxon>
        <taxon>Bacillati</taxon>
        <taxon>Actinomycetota</taxon>
        <taxon>Actinomycetes</taxon>
        <taxon>Streptosporangiales</taxon>
        <taxon>Thermomonosporaceae</taxon>
        <taxon>Actinomadura</taxon>
    </lineage>
</organism>
<evidence type="ECO:0000256" key="6">
    <source>
        <dbReference type="ARBA" id="ARBA00035202"/>
    </source>
</evidence>
<dbReference type="CDD" id="cd05797">
    <property type="entry name" value="Ribosomal_L10"/>
    <property type="match status" value="1"/>
</dbReference>
<dbReference type="EMBL" id="WUTW01000001">
    <property type="protein sequence ID" value="MXQ62605.1"/>
    <property type="molecule type" value="Genomic_DNA"/>
</dbReference>